<sequence>MEKQIVCITLNNLRLLSDLRLVVRSVHLYRQTTNLYKYRLNFQVIIFDIGAHFRPGKHLWLNLAILEHIRNLCFIRNMQCGGSPYLLQHNTILPHQQHIMWKLHFNGALKQYLSQTTKAAITSDAQMYELMSTQRKSRGIWLQVSEQLNVTQQQVHDYFHNTWIKQFFDSFDEHKAELKSIVQSLLGQVHDRSLISQRAIDLFVNLHLKENFHVKSLQQFVHHELQKYKDGFKGKPAVHVEKKKVEVREAEKSLQNPSLTQSSSQEPSEAKSSDISKYILFG</sequence>
<accession>A0AA86N5Z4</accession>
<dbReference type="EMBL" id="CATOUU010000020">
    <property type="protein sequence ID" value="CAI9913169.1"/>
    <property type="molecule type" value="Genomic_DNA"/>
</dbReference>
<reference evidence="2" key="1">
    <citation type="submission" date="2023-06" db="EMBL/GenBank/DDBJ databases">
        <authorList>
            <person name="Kurt Z."/>
        </authorList>
    </citation>
    <scope>NUCLEOTIDE SEQUENCE</scope>
</reference>
<dbReference type="Proteomes" id="UP001642409">
    <property type="component" value="Unassembled WGS sequence"/>
</dbReference>
<evidence type="ECO:0000313" key="2">
    <source>
        <dbReference type="EMBL" id="CAI9913169.1"/>
    </source>
</evidence>
<protein>
    <submittedName>
        <fullName evidence="2">Uncharacterized protein</fullName>
    </submittedName>
</protein>
<evidence type="ECO:0000313" key="4">
    <source>
        <dbReference type="Proteomes" id="UP001642409"/>
    </source>
</evidence>
<evidence type="ECO:0000313" key="3">
    <source>
        <dbReference type="EMBL" id="CAL6106660.1"/>
    </source>
</evidence>
<dbReference type="AlphaFoldDB" id="A0AA86N5Z4"/>
<dbReference type="EMBL" id="CAXDID020000614">
    <property type="protein sequence ID" value="CAL6106660.1"/>
    <property type="molecule type" value="Genomic_DNA"/>
</dbReference>
<name>A0AA86N5Z4_9EUKA</name>
<proteinExistence type="predicted"/>
<keyword evidence="4" id="KW-1185">Reference proteome</keyword>
<feature type="region of interest" description="Disordered" evidence="1">
    <location>
        <begin position="248"/>
        <end position="282"/>
    </location>
</feature>
<reference evidence="3 4" key="2">
    <citation type="submission" date="2024-07" db="EMBL/GenBank/DDBJ databases">
        <authorList>
            <person name="Akdeniz Z."/>
        </authorList>
    </citation>
    <scope>NUCLEOTIDE SEQUENCE [LARGE SCALE GENOMIC DNA]</scope>
</reference>
<gene>
    <name evidence="3" type="ORF">HINF_LOCUS73850</name>
    <name evidence="2" type="ORF">HINF_LOCUS814</name>
</gene>
<organism evidence="2">
    <name type="scientific">Hexamita inflata</name>
    <dbReference type="NCBI Taxonomy" id="28002"/>
    <lineage>
        <taxon>Eukaryota</taxon>
        <taxon>Metamonada</taxon>
        <taxon>Diplomonadida</taxon>
        <taxon>Hexamitidae</taxon>
        <taxon>Hexamitinae</taxon>
        <taxon>Hexamita</taxon>
    </lineage>
</organism>
<evidence type="ECO:0000256" key="1">
    <source>
        <dbReference type="SAM" id="MobiDB-lite"/>
    </source>
</evidence>
<comment type="caution">
    <text evidence="2">The sequence shown here is derived from an EMBL/GenBank/DDBJ whole genome shotgun (WGS) entry which is preliminary data.</text>
</comment>